<evidence type="ECO:0000313" key="3">
    <source>
        <dbReference type="EMBL" id="OLP97547.1"/>
    </source>
</evidence>
<dbReference type="EMBL" id="LSRX01000429">
    <property type="protein sequence ID" value="OLP97547.1"/>
    <property type="molecule type" value="Genomic_DNA"/>
</dbReference>
<dbReference type="AlphaFoldDB" id="A0A1Q9DQU6"/>
<keyword evidence="2" id="KW-0732">Signal</keyword>
<evidence type="ECO:0000256" key="2">
    <source>
        <dbReference type="SAM" id="SignalP"/>
    </source>
</evidence>
<feature type="signal peptide" evidence="2">
    <location>
        <begin position="1"/>
        <end position="25"/>
    </location>
</feature>
<evidence type="ECO:0000313" key="4">
    <source>
        <dbReference type="Proteomes" id="UP000186817"/>
    </source>
</evidence>
<accession>A0A1Q9DQU6</accession>
<feature type="chain" id="PRO_5013249097" evidence="2">
    <location>
        <begin position="26"/>
        <end position="144"/>
    </location>
</feature>
<evidence type="ECO:0000256" key="1">
    <source>
        <dbReference type="SAM" id="MobiDB-lite"/>
    </source>
</evidence>
<dbReference type="OrthoDB" id="10541627at2759"/>
<proteinExistence type="predicted"/>
<keyword evidence="4" id="KW-1185">Reference proteome</keyword>
<reference evidence="3 4" key="1">
    <citation type="submission" date="2016-02" db="EMBL/GenBank/DDBJ databases">
        <title>Genome analysis of coral dinoflagellate symbionts highlights evolutionary adaptations to a symbiotic lifestyle.</title>
        <authorList>
            <person name="Aranda M."/>
            <person name="Li Y."/>
            <person name="Liew Y.J."/>
            <person name="Baumgarten S."/>
            <person name="Simakov O."/>
            <person name="Wilson M."/>
            <person name="Piel J."/>
            <person name="Ashoor H."/>
            <person name="Bougouffa S."/>
            <person name="Bajic V.B."/>
            <person name="Ryu T."/>
            <person name="Ravasi T."/>
            <person name="Bayer T."/>
            <person name="Micklem G."/>
            <person name="Kim H."/>
            <person name="Bhak J."/>
            <person name="Lajeunesse T.C."/>
            <person name="Voolstra C.R."/>
        </authorList>
    </citation>
    <scope>NUCLEOTIDE SEQUENCE [LARGE SCALE GENOMIC DNA]</scope>
    <source>
        <strain evidence="3 4">CCMP2467</strain>
    </source>
</reference>
<name>A0A1Q9DQU6_SYMMI</name>
<dbReference type="Proteomes" id="UP000186817">
    <property type="component" value="Unassembled WGS sequence"/>
</dbReference>
<comment type="caution">
    <text evidence="3">The sequence shown here is derived from an EMBL/GenBank/DDBJ whole genome shotgun (WGS) entry which is preliminary data.</text>
</comment>
<organism evidence="3 4">
    <name type="scientific">Symbiodinium microadriaticum</name>
    <name type="common">Dinoflagellate</name>
    <name type="synonym">Zooxanthella microadriatica</name>
    <dbReference type="NCBI Taxonomy" id="2951"/>
    <lineage>
        <taxon>Eukaryota</taxon>
        <taxon>Sar</taxon>
        <taxon>Alveolata</taxon>
        <taxon>Dinophyceae</taxon>
        <taxon>Suessiales</taxon>
        <taxon>Symbiodiniaceae</taxon>
        <taxon>Symbiodinium</taxon>
    </lineage>
</organism>
<feature type="region of interest" description="Disordered" evidence="1">
    <location>
        <begin position="104"/>
        <end position="144"/>
    </location>
</feature>
<protein>
    <submittedName>
        <fullName evidence="3">Uncharacterized protein</fullName>
    </submittedName>
</protein>
<gene>
    <name evidence="3" type="ORF">AK812_SmicGene20103</name>
</gene>
<sequence>MDGGFRLPWLYTAALGLLTAAGKLGDALGPVLVSDAPLLLLVLNANDLHLGLTTPNTHWLPWYIIGTLRRLAEDPVFFLIGWHYSDPRCHALSREFKALCEEDLDSSLGGSSSGFSRATGPSLAESRLSSPFGKQGQPSGRSKS</sequence>